<dbReference type="SUPFAM" id="SSF54534">
    <property type="entry name" value="FKBP-like"/>
    <property type="match status" value="1"/>
</dbReference>
<name>A0A485MJJ4_LYNPA</name>
<dbReference type="InterPro" id="IPR043323">
    <property type="entry name" value="PIN4"/>
</dbReference>
<gene>
    <name evidence="9" type="ORF">LYPA_23C017314</name>
</gene>
<organism evidence="9 10">
    <name type="scientific">Lynx pardinus</name>
    <name type="common">Iberian lynx</name>
    <name type="synonym">Felis pardina</name>
    <dbReference type="NCBI Taxonomy" id="191816"/>
    <lineage>
        <taxon>Eukaryota</taxon>
        <taxon>Metazoa</taxon>
        <taxon>Chordata</taxon>
        <taxon>Craniata</taxon>
        <taxon>Vertebrata</taxon>
        <taxon>Euteleostomi</taxon>
        <taxon>Mammalia</taxon>
        <taxon>Eutheria</taxon>
        <taxon>Laurasiatheria</taxon>
        <taxon>Carnivora</taxon>
        <taxon>Feliformia</taxon>
        <taxon>Felidae</taxon>
        <taxon>Felinae</taxon>
        <taxon>Lynx</taxon>
    </lineage>
</organism>
<dbReference type="EMBL" id="CAAGRJ010002173">
    <property type="protein sequence ID" value="VFV20078.1"/>
    <property type="molecule type" value="Genomic_DNA"/>
</dbReference>
<dbReference type="AlphaFoldDB" id="A0A485MJJ4"/>
<dbReference type="Gene3D" id="3.10.50.40">
    <property type="match status" value="1"/>
</dbReference>
<evidence type="ECO:0000256" key="3">
    <source>
        <dbReference type="ARBA" id="ARBA00023110"/>
    </source>
</evidence>
<feature type="non-terminal residue" evidence="9">
    <location>
        <position position="1"/>
    </location>
</feature>
<evidence type="ECO:0000256" key="4">
    <source>
        <dbReference type="ARBA" id="ARBA00023235"/>
    </source>
</evidence>
<dbReference type="PANTHER" id="PTHR45995">
    <property type="match status" value="1"/>
</dbReference>
<evidence type="ECO:0000259" key="8">
    <source>
        <dbReference type="PROSITE" id="PS50198"/>
    </source>
</evidence>
<keyword evidence="3 5" id="KW-0697">Rotamase</keyword>
<protein>
    <recommendedName>
        <fullName evidence="6">Peptidyl-prolyl cis-trans isomerase</fullName>
        <ecNumber evidence="6">5.2.1.8</ecNumber>
    </recommendedName>
</protein>
<comment type="similarity">
    <text evidence="2">Belongs to the PpiC/parvulin rotamase family. PIN4 subfamily.</text>
</comment>
<dbReference type="InterPro" id="IPR046357">
    <property type="entry name" value="PPIase_dom_sf"/>
</dbReference>
<dbReference type="Pfam" id="PF13616">
    <property type="entry name" value="Rotamase_3"/>
    <property type="match status" value="1"/>
</dbReference>
<dbReference type="EC" id="5.2.1.8" evidence="6"/>
<feature type="region of interest" description="Disordered" evidence="7">
    <location>
        <begin position="1"/>
        <end position="33"/>
    </location>
</feature>
<feature type="domain" description="PpiC" evidence="8">
    <location>
        <begin position="30"/>
        <end position="96"/>
    </location>
</feature>
<evidence type="ECO:0000256" key="1">
    <source>
        <dbReference type="ARBA" id="ARBA00000971"/>
    </source>
</evidence>
<keyword evidence="4 5" id="KW-0413">Isomerase</keyword>
<reference evidence="9 10" key="1">
    <citation type="submission" date="2019-01" db="EMBL/GenBank/DDBJ databases">
        <authorList>
            <person name="Alioto T."/>
            <person name="Alioto T."/>
        </authorList>
    </citation>
    <scope>NUCLEOTIDE SEQUENCE [LARGE SCALE GENOMIC DNA]</scope>
</reference>
<evidence type="ECO:0000313" key="10">
    <source>
        <dbReference type="Proteomes" id="UP000386466"/>
    </source>
</evidence>
<dbReference type="InterPro" id="IPR000297">
    <property type="entry name" value="PPIase_PpiC"/>
</dbReference>
<dbReference type="GO" id="GO:0003677">
    <property type="term" value="F:DNA binding"/>
    <property type="evidence" value="ECO:0007669"/>
    <property type="project" value="InterPro"/>
</dbReference>
<keyword evidence="10" id="KW-1185">Reference proteome</keyword>
<comment type="catalytic activity">
    <reaction evidence="1 6">
        <text>[protein]-peptidylproline (omega=180) = [protein]-peptidylproline (omega=0)</text>
        <dbReference type="Rhea" id="RHEA:16237"/>
        <dbReference type="Rhea" id="RHEA-COMP:10747"/>
        <dbReference type="Rhea" id="RHEA-COMP:10748"/>
        <dbReference type="ChEBI" id="CHEBI:83833"/>
        <dbReference type="ChEBI" id="CHEBI:83834"/>
        <dbReference type="EC" id="5.2.1.8"/>
    </reaction>
</comment>
<dbReference type="GO" id="GO:0006364">
    <property type="term" value="P:rRNA processing"/>
    <property type="evidence" value="ECO:0007669"/>
    <property type="project" value="InterPro"/>
</dbReference>
<evidence type="ECO:0000256" key="2">
    <source>
        <dbReference type="ARBA" id="ARBA00010242"/>
    </source>
</evidence>
<evidence type="ECO:0000256" key="5">
    <source>
        <dbReference type="PROSITE-ProRule" id="PRU00278"/>
    </source>
</evidence>
<evidence type="ECO:0000256" key="7">
    <source>
        <dbReference type="SAM" id="MobiDB-lite"/>
    </source>
</evidence>
<evidence type="ECO:0000313" key="9">
    <source>
        <dbReference type="EMBL" id="VFV20078.1"/>
    </source>
</evidence>
<dbReference type="GO" id="GO:0003755">
    <property type="term" value="F:peptidyl-prolyl cis-trans isomerase activity"/>
    <property type="evidence" value="ECO:0007669"/>
    <property type="project" value="UniProtKB-UniRule"/>
</dbReference>
<evidence type="ECO:0000256" key="6">
    <source>
        <dbReference type="RuleBase" id="RU363014"/>
    </source>
</evidence>
<accession>A0A485MJJ4</accession>
<dbReference type="PROSITE" id="PS50198">
    <property type="entry name" value="PPIC_PPIASE_2"/>
    <property type="match status" value="1"/>
</dbReference>
<dbReference type="Proteomes" id="UP000386466">
    <property type="component" value="Unassembled WGS sequence"/>
</dbReference>
<proteinExistence type="inferred from homology"/>
<sequence>EKEAQGKGGKGEQPSGDSPGKETQGHEGGGNAVKVRHILCENCGKSMEAMEKLKSGMQFSEVVAWYSKDKARQGGDLNCMTRGSMVEPFQEAAFALLVMGLDKACVYRLSGENKIWMSYYYG</sequence>